<evidence type="ECO:0000256" key="1">
    <source>
        <dbReference type="ARBA" id="ARBA00023231"/>
    </source>
</evidence>
<dbReference type="InterPro" id="IPR036105">
    <property type="entry name" value="DiNase_FeMo-co_biosyn_sf"/>
</dbReference>
<dbReference type="CDD" id="cd00852">
    <property type="entry name" value="NifB"/>
    <property type="match status" value="1"/>
</dbReference>
<protein>
    <recommendedName>
        <fullName evidence="2">Dinitrogenase iron-molybdenum cofactor biosynthesis domain-containing protein</fullName>
    </recommendedName>
</protein>
<sequence>MNMEAADSGALVAVATKHGRQVDLHFGHADEFNLYRVDGQGAHLVEVRKVEHYCQEGEGDDDRREQILRALAGCAALFVARVGDGPRARLEKAGIEPVDQYAHEEIEPSLLAWYQGKATF</sequence>
<evidence type="ECO:0000313" key="4">
    <source>
        <dbReference type="Proteomes" id="UP000307956"/>
    </source>
</evidence>
<dbReference type="InterPro" id="IPR003731">
    <property type="entry name" value="Di-Nase_FeMo-co_biosynth"/>
</dbReference>
<dbReference type="PANTHER" id="PTHR33937:SF1">
    <property type="entry name" value="IRON-MOLIBDENUM COFACTOR PROCESSING PROTEIN"/>
    <property type="match status" value="1"/>
</dbReference>
<keyword evidence="4" id="KW-1185">Reference proteome</keyword>
<dbReference type="SUPFAM" id="SSF53146">
    <property type="entry name" value="Nitrogenase accessory factor-like"/>
    <property type="match status" value="1"/>
</dbReference>
<organism evidence="3 4">
    <name type="scientific">Pseudothauera rhizosphaerae</name>
    <dbReference type="NCBI Taxonomy" id="2565932"/>
    <lineage>
        <taxon>Bacteria</taxon>
        <taxon>Pseudomonadati</taxon>
        <taxon>Pseudomonadota</taxon>
        <taxon>Betaproteobacteria</taxon>
        <taxon>Rhodocyclales</taxon>
        <taxon>Zoogloeaceae</taxon>
        <taxon>Pseudothauera</taxon>
    </lineage>
</organism>
<feature type="domain" description="Dinitrogenase iron-molybdenum cofactor biosynthesis" evidence="2">
    <location>
        <begin position="19"/>
        <end position="114"/>
    </location>
</feature>
<evidence type="ECO:0000259" key="2">
    <source>
        <dbReference type="Pfam" id="PF02579"/>
    </source>
</evidence>
<dbReference type="Pfam" id="PF02579">
    <property type="entry name" value="Nitro_FeMo-Co"/>
    <property type="match status" value="1"/>
</dbReference>
<dbReference type="EMBL" id="SSOD01000026">
    <property type="protein sequence ID" value="THF55158.1"/>
    <property type="molecule type" value="Genomic_DNA"/>
</dbReference>
<dbReference type="InterPro" id="IPR051840">
    <property type="entry name" value="NifX/NifY_domain"/>
</dbReference>
<dbReference type="Gene3D" id="3.30.420.130">
    <property type="entry name" value="Dinitrogenase iron-molybdenum cofactor biosynthesis domain"/>
    <property type="match status" value="1"/>
</dbReference>
<accession>A0A4S4A8Q4</accession>
<dbReference type="AlphaFoldDB" id="A0A4S4A8Q4"/>
<comment type="caution">
    <text evidence="3">The sequence shown here is derived from an EMBL/GenBank/DDBJ whole genome shotgun (WGS) entry which is preliminary data.</text>
</comment>
<dbReference type="PANTHER" id="PTHR33937">
    <property type="entry name" value="IRON-MOLYBDENUM PROTEIN-RELATED-RELATED"/>
    <property type="match status" value="1"/>
</dbReference>
<dbReference type="InterPro" id="IPR034165">
    <property type="entry name" value="NifB_C"/>
</dbReference>
<keyword evidence="1" id="KW-0535">Nitrogen fixation</keyword>
<reference evidence="3 4" key="1">
    <citation type="submission" date="2019-04" db="EMBL/GenBank/DDBJ databases">
        <title>Azoarcus rhizosphaerae sp. nov. isolated from rhizosphere of Ficus religiosa.</title>
        <authorList>
            <person name="Lin S.-Y."/>
            <person name="Hameed A."/>
            <person name="Hsu Y.-H."/>
            <person name="Young C.-C."/>
        </authorList>
    </citation>
    <scope>NUCLEOTIDE SEQUENCE [LARGE SCALE GENOMIC DNA]</scope>
    <source>
        <strain evidence="3 4">CC-YHH848</strain>
    </source>
</reference>
<dbReference type="RefSeq" id="WP_136387022.1">
    <property type="nucleotide sequence ID" value="NZ_SSOD01000026.1"/>
</dbReference>
<evidence type="ECO:0000313" key="3">
    <source>
        <dbReference type="EMBL" id="THF55158.1"/>
    </source>
</evidence>
<name>A0A4S4A8Q4_9RHOO</name>
<dbReference type="OrthoDB" id="280278at2"/>
<proteinExistence type="predicted"/>
<dbReference type="Proteomes" id="UP000307956">
    <property type="component" value="Unassembled WGS sequence"/>
</dbReference>
<gene>
    <name evidence="3" type="ORF">E6O51_21190</name>
</gene>